<accession>A0ABW0X6Q1</accession>
<dbReference type="PANTHER" id="PTHR43429">
    <property type="entry name" value="PYRIDINE NUCLEOTIDE-DISULFIDE OXIDOREDUCTASE DOMAIN-CONTAINING"/>
    <property type="match status" value="1"/>
</dbReference>
<feature type="domain" description="FAD/NAD(P)-binding" evidence="5">
    <location>
        <begin position="15"/>
        <end position="320"/>
    </location>
</feature>
<feature type="domain" description="NADH-rubredoxin oxidoreductase C-terminal" evidence="6">
    <location>
        <begin position="357"/>
        <end position="413"/>
    </location>
</feature>
<dbReference type="Gene3D" id="3.30.390.30">
    <property type="match status" value="1"/>
</dbReference>
<dbReference type="PRINTS" id="PR00368">
    <property type="entry name" value="FADPNR"/>
</dbReference>
<evidence type="ECO:0000256" key="3">
    <source>
        <dbReference type="ARBA" id="ARBA00022827"/>
    </source>
</evidence>
<evidence type="ECO:0000256" key="2">
    <source>
        <dbReference type="ARBA" id="ARBA00022630"/>
    </source>
</evidence>
<dbReference type="InterPro" id="IPR036188">
    <property type="entry name" value="FAD/NAD-bd_sf"/>
</dbReference>
<evidence type="ECO:0000313" key="7">
    <source>
        <dbReference type="EMBL" id="MFC5664180.1"/>
    </source>
</evidence>
<reference evidence="8" key="1">
    <citation type="journal article" date="2019" name="Int. J. Syst. Evol. Microbiol.">
        <title>The Global Catalogue of Microorganisms (GCM) 10K type strain sequencing project: providing services to taxonomists for standard genome sequencing and annotation.</title>
        <authorList>
            <consortium name="The Broad Institute Genomics Platform"/>
            <consortium name="The Broad Institute Genome Sequencing Center for Infectious Disease"/>
            <person name="Wu L."/>
            <person name="Ma J."/>
        </authorList>
    </citation>
    <scope>NUCLEOTIDE SEQUENCE [LARGE SCALE GENOMIC DNA]</scope>
    <source>
        <strain evidence="8">CGMCC 4.1437</strain>
    </source>
</reference>
<dbReference type="Proteomes" id="UP001595975">
    <property type="component" value="Unassembled WGS sequence"/>
</dbReference>
<dbReference type="EMBL" id="JBHSOF010000015">
    <property type="protein sequence ID" value="MFC5664180.1"/>
    <property type="molecule type" value="Genomic_DNA"/>
</dbReference>
<dbReference type="Pfam" id="PF07992">
    <property type="entry name" value="Pyr_redox_2"/>
    <property type="match status" value="1"/>
</dbReference>
<name>A0ABW0X6Q1_9ACTN</name>
<evidence type="ECO:0000256" key="4">
    <source>
        <dbReference type="SAM" id="MobiDB-lite"/>
    </source>
</evidence>
<dbReference type="Pfam" id="PF18267">
    <property type="entry name" value="Rubredoxin_C"/>
    <property type="match status" value="1"/>
</dbReference>
<comment type="cofactor">
    <cofactor evidence="1">
        <name>FAD</name>
        <dbReference type="ChEBI" id="CHEBI:57692"/>
    </cofactor>
</comment>
<organism evidence="7 8">
    <name type="scientific">Kitasatospora misakiensis</name>
    <dbReference type="NCBI Taxonomy" id="67330"/>
    <lineage>
        <taxon>Bacteria</taxon>
        <taxon>Bacillati</taxon>
        <taxon>Actinomycetota</taxon>
        <taxon>Actinomycetes</taxon>
        <taxon>Kitasatosporales</taxon>
        <taxon>Streptomycetaceae</taxon>
        <taxon>Kitasatospora</taxon>
    </lineage>
</organism>
<dbReference type="SUPFAM" id="SSF51905">
    <property type="entry name" value="FAD/NAD(P)-binding domain"/>
    <property type="match status" value="1"/>
</dbReference>
<evidence type="ECO:0000313" key="8">
    <source>
        <dbReference type="Proteomes" id="UP001595975"/>
    </source>
</evidence>
<dbReference type="InterPro" id="IPR041575">
    <property type="entry name" value="Rubredoxin_C"/>
</dbReference>
<keyword evidence="8" id="KW-1185">Reference proteome</keyword>
<evidence type="ECO:0000256" key="1">
    <source>
        <dbReference type="ARBA" id="ARBA00001974"/>
    </source>
</evidence>
<proteinExistence type="predicted"/>
<gene>
    <name evidence="7" type="ORF">ACFP3U_14445</name>
</gene>
<dbReference type="InterPro" id="IPR016156">
    <property type="entry name" value="FAD/NAD-linked_Rdtase_dimer_sf"/>
</dbReference>
<dbReference type="InterPro" id="IPR023753">
    <property type="entry name" value="FAD/NAD-binding_dom"/>
</dbReference>
<evidence type="ECO:0000259" key="6">
    <source>
        <dbReference type="Pfam" id="PF18267"/>
    </source>
</evidence>
<protein>
    <submittedName>
        <fullName evidence="7">NAD(P)/FAD-dependent oxidoreductase</fullName>
    </submittedName>
</protein>
<sequence>MPGTTSTGATAPGPRIAVVGGGMAAARFAERYTALGGPGTVTVYAAEARTPYNRVLLADVLTGRYDAEAIALPLGTARLRAGCEAVALDPVARTLGLADGTVEPWDELVLATGANPVLPPIRGLRRADVRHPAGQPHSSDRLADRSAQGPGLAEGVHTLRSLDDCARLAEEAVAARRAVVIGGGVLGVSAARALAALGVRTEIVHQAPHLIERQLDAEAGAVLRERLDALGVATYCRNRARSLATAVDGDTGAVRVTGVHLANGYLLDCDLVVLACGTRPRTALAHAAGLPVNTGVLVDDRLATAVPHVSAIGDCAEHRGAVHGLAIPAWEQADVLALRLSGADPDARYTGSRPPARLSTGGLEYAAFGDVDETLDAGLDVLRLTDATRGSYKKLVMRGDRLVGAILLGDLAGLDALADAWDRDDPLTGHPLHLLTAAGPGAPPP</sequence>
<dbReference type="Gene3D" id="3.50.50.60">
    <property type="entry name" value="FAD/NAD(P)-binding domain"/>
    <property type="match status" value="2"/>
</dbReference>
<dbReference type="PANTHER" id="PTHR43429:SF3">
    <property type="entry name" value="NITRITE REDUCTASE [NAD(P)H]"/>
    <property type="match status" value="1"/>
</dbReference>
<comment type="caution">
    <text evidence="7">The sequence shown here is derived from an EMBL/GenBank/DDBJ whole genome shotgun (WGS) entry which is preliminary data.</text>
</comment>
<dbReference type="RefSeq" id="WP_380225883.1">
    <property type="nucleotide sequence ID" value="NZ_JBHSOF010000015.1"/>
</dbReference>
<keyword evidence="2" id="KW-0285">Flavoprotein</keyword>
<feature type="region of interest" description="Disordered" evidence="4">
    <location>
        <begin position="130"/>
        <end position="151"/>
    </location>
</feature>
<dbReference type="InterPro" id="IPR050260">
    <property type="entry name" value="FAD-bd_OxRdtase"/>
</dbReference>
<dbReference type="PRINTS" id="PR00411">
    <property type="entry name" value="PNDRDTASEI"/>
</dbReference>
<keyword evidence="3" id="KW-0274">FAD</keyword>
<evidence type="ECO:0000259" key="5">
    <source>
        <dbReference type="Pfam" id="PF07992"/>
    </source>
</evidence>